<dbReference type="RefSeq" id="XP_012335773.1">
    <property type="nucleotide sequence ID" value="XM_012480350.1"/>
</dbReference>
<dbReference type="AlphaFoldDB" id="A0A0D9QKJ5"/>
<dbReference type="OMA" id="YAGGFLK"/>
<dbReference type="EMBL" id="KQ001672">
    <property type="protein sequence ID" value="KJP87559.1"/>
    <property type="molecule type" value="Genomic_DNA"/>
</dbReference>
<dbReference type="Proteomes" id="UP000054561">
    <property type="component" value="Unassembled WGS sequence"/>
</dbReference>
<dbReference type="GeneID" id="24268039"/>
<evidence type="ECO:0000313" key="2">
    <source>
        <dbReference type="Proteomes" id="UP000054561"/>
    </source>
</evidence>
<accession>A0A0D9QKJ5</accession>
<sequence>METPQNCPRSRKMTVSNFFVKIFVFTLLIWTLCGSNRDNIGEGYSYESKHGKALHVGHGRILTEVAGSGIHFDYHNKSVNLSNSVDNGKTGIGNEASSGSTYQPMDEQVAEGAKHLRSTINNVNDTKSKSNKTKRDDMPLTPLFFAKLLLNEPEKGLDIIMLYAGGFLKYGRNRCC</sequence>
<dbReference type="VEuPathDB" id="PlasmoDB:AK88_02725"/>
<proteinExistence type="predicted"/>
<name>A0A0D9QKJ5_PLAFR</name>
<evidence type="ECO:0000313" key="1">
    <source>
        <dbReference type="EMBL" id="KJP87559.1"/>
    </source>
</evidence>
<organism evidence="1 2">
    <name type="scientific">Plasmodium fragile</name>
    <dbReference type="NCBI Taxonomy" id="5857"/>
    <lineage>
        <taxon>Eukaryota</taxon>
        <taxon>Sar</taxon>
        <taxon>Alveolata</taxon>
        <taxon>Apicomplexa</taxon>
        <taxon>Aconoidasida</taxon>
        <taxon>Haemosporida</taxon>
        <taxon>Plasmodiidae</taxon>
        <taxon>Plasmodium</taxon>
        <taxon>Plasmodium (Plasmodium)</taxon>
    </lineage>
</organism>
<reference evidence="1 2" key="1">
    <citation type="submission" date="2014-03" db="EMBL/GenBank/DDBJ databases">
        <title>The Genome Sequence of Plasmodium fragile nilgiri.</title>
        <authorList>
            <consortium name="The Broad Institute Genomics Platform"/>
            <consortium name="The Broad Institute Genome Sequencing Center for Infectious Disease"/>
            <person name="Neafsey D."/>
            <person name="Duraisingh M."/>
            <person name="Young S.K."/>
            <person name="Zeng Q."/>
            <person name="Gargeya S."/>
            <person name="Abouelleil A."/>
            <person name="Alvarado L."/>
            <person name="Chapman S.B."/>
            <person name="Gainer-Dewar J."/>
            <person name="Goldberg J."/>
            <person name="Griggs A."/>
            <person name="Gujja S."/>
            <person name="Hansen M."/>
            <person name="Howarth C."/>
            <person name="Imamovic A."/>
            <person name="Larimer J."/>
            <person name="Pearson M."/>
            <person name="Poon T.W."/>
            <person name="Priest M."/>
            <person name="Roberts A."/>
            <person name="Saif S."/>
            <person name="Shea T."/>
            <person name="Sykes S."/>
            <person name="Wortman J."/>
            <person name="Nusbaum C."/>
            <person name="Birren B."/>
        </authorList>
    </citation>
    <scope>NUCLEOTIDE SEQUENCE [LARGE SCALE GENOMIC DNA]</scope>
    <source>
        <strain evidence="2">nilgiri</strain>
    </source>
</reference>
<keyword evidence="2" id="KW-1185">Reference proteome</keyword>
<gene>
    <name evidence="1" type="ORF">AK88_02725</name>
</gene>
<dbReference type="OrthoDB" id="382803at2759"/>
<protein>
    <submittedName>
        <fullName evidence="1">Uncharacterized protein</fullName>
    </submittedName>
</protein>